<dbReference type="AlphaFoldDB" id="A0A4S2LEC9"/>
<protein>
    <submittedName>
        <fullName evidence="2">Uncharacterized protein</fullName>
    </submittedName>
</protein>
<dbReference type="Gene3D" id="1.10.472.80">
    <property type="entry name" value="Ypt/Rab-GAP domain of gyp1p, domain 3"/>
    <property type="match status" value="1"/>
</dbReference>
<organism evidence="2 3">
    <name type="scientific">Opisthorchis felineus</name>
    <dbReference type="NCBI Taxonomy" id="147828"/>
    <lineage>
        <taxon>Eukaryota</taxon>
        <taxon>Metazoa</taxon>
        <taxon>Spiralia</taxon>
        <taxon>Lophotrochozoa</taxon>
        <taxon>Platyhelminthes</taxon>
        <taxon>Trematoda</taxon>
        <taxon>Digenea</taxon>
        <taxon>Opisthorchiida</taxon>
        <taxon>Opisthorchiata</taxon>
        <taxon>Opisthorchiidae</taxon>
        <taxon>Opisthorchis</taxon>
    </lineage>
</organism>
<gene>
    <name evidence="2" type="ORF">CRM22_009510</name>
</gene>
<dbReference type="OrthoDB" id="70142at2759"/>
<proteinExistence type="predicted"/>
<accession>A0A4S2LEC9</accession>
<dbReference type="EMBL" id="SJOL01009171">
    <property type="protein sequence ID" value="TGZ58667.1"/>
    <property type="molecule type" value="Genomic_DNA"/>
</dbReference>
<comment type="caution">
    <text evidence="2">The sequence shown here is derived from an EMBL/GenBank/DDBJ whole genome shotgun (WGS) entry which is preliminary data.</text>
</comment>
<keyword evidence="3" id="KW-1185">Reference proteome</keyword>
<evidence type="ECO:0000256" key="1">
    <source>
        <dbReference type="SAM" id="MobiDB-lite"/>
    </source>
</evidence>
<name>A0A4S2LEC9_OPIFE</name>
<feature type="compositionally biased region" description="Basic and acidic residues" evidence="1">
    <location>
        <begin position="209"/>
        <end position="223"/>
    </location>
</feature>
<reference evidence="2 3" key="1">
    <citation type="journal article" date="2019" name="BMC Genomics">
        <title>New insights from Opisthorchis felineus genome: update on genomics of the epidemiologically important liver flukes.</title>
        <authorList>
            <person name="Ershov N.I."/>
            <person name="Mordvinov V.A."/>
            <person name="Prokhortchouk E.B."/>
            <person name="Pakharukova M.Y."/>
            <person name="Gunbin K.V."/>
            <person name="Ustyantsev K."/>
            <person name="Genaev M.A."/>
            <person name="Blinov A.G."/>
            <person name="Mazur A."/>
            <person name="Boulygina E."/>
            <person name="Tsygankova S."/>
            <person name="Khrameeva E."/>
            <person name="Chekanov N."/>
            <person name="Fan G."/>
            <person name="Xiao A."/>
            <person name="Zhang H."/>
            <person name="Xu X."/>
            <person name="Yang H."/>
            <person name="Solovyev V."/>
            <person name="Lee S.M."/>
            <person name="Liu X."/>
            <person name="Afonnikov D.A."/>
            <person name="Skryabin K.G."/>
        </authorList>
    </citation>
    <scope>NUCLEOTIDE SEQUENCE [LARGE SCALE GENOMIC DNA]</scope>
    <source>
        <strain evidence="2">AK-0245</strain>
        <tissue evidence="2">Whole organism</tissue>
    </source>
</reference>
<dbReference type="Proteomes" id="UP000308267">
    <property type="component" value="Unassembled WGS sequence"/>
</dbReference>
<feature type="region of interest" description="Disordered" evidence="1">
    <location>
        <begin position="209"/>
        <end position="230"/>
    </location>
</feature>
<evidence type="ECO:0000313" key="3">
    <source>
        <dbReference type="Proteomes" id="UP000308267"/>
    </source>
</evidence>
<evidence type="ECO:0000313" key="2">
    <source>
        <dbReference type="EMBL" id="TGZ58667.1"/>
    </source>
</evidence>
<sequence length="1227" mass="142297">MSGKPIPRSLRRFIWATALICSEYKRCTSNVNIRGCSMHERVLREVFGQSVARGMAELGVHTPLHSPMDQLIRSNVTRIFKELHSKDICVGFSKLYQETTQVLNVLYTATRIYEPAYTYWAVALQLTYDNVEPYSKETDQHSPQDQMTKKADDAVRVYTLAMYLHLLIRATQTQFSVASATLLGEYLFGRFISTPACFDSIADRLNKLDKQSNKKQGKSEKPENVPQALRIVDPTPKQRLTSIIQGWFRKLFVGTVRPPVLFYLWDQWIMNNFDHKVMLHMAETLLSFVRHRLSTVDTLSEACHVIENAPYGFFSLDIIKGWQKLQNKSDFCPVRVDRQNRLTTESEDKDHKEPEERQRRLPAVGIQGLVAVLITSSELDQPKFFPRLSLELVVGGVVAETKTTVVDPKVLFNGKFCEKEQYVPLDPDVPVFPRPERRLLILHYFHEAPVIFEARKIDDTLSSAPSNEVGQHRTSPGYVKVRIEQKKLRTQIPVVEGDEKWITIGWAKLHCFEEYIPADGPQTNFYRPANGQTIYQIEKGTREDLFPETEWPQNISSEWTTDGPYKFYENEDNVLTSRKLLLLLAGSQLSATIFNPETDRPDTILPVIKKVIKHKPGAVHKEHALKPLDIPVVEQDSRSPPVTPLDECWVPYRKPTLGEREMRPSLHSEPFCIYIDQLRFMPDYCSVYKVTGKLLNTGWDSEMPDILVIPDMTIGSPLIPKGQRQTHYTPGSLIRSPLFRTKDRIVVQVEKEKALSVNSLLFLRVYTKRVTDGKVCIVGNVLMRLFDDQGILHLGGHQKRLRCRIPEHLQAYDAKTVYWKDELEATSFIPCATICLRLLPYTEEPIEAAAYRERNYRSVEAEPTEMEWEIYHLFESEPQTTCFYEYVQKQHRRKQWTFSPDIPSESEMREFVLEELNTEDPVQATTILPFRYHHRAGFELSVLKATHLSIKPGDFVFALGKVMRGPNARILSENRELGYGTDDDLLFHQLDPINPMSDPVWTSQAILTKPYGDDDAILVIQLFAIPLGFQIEGDIFVGHRGSWFKPKRKKFNRIWKTKRYQLKSKHMIGWSVIRLLERKFLRYGIHELAVFPPPIQLNWLRRVQRRSEQALISHGPKHFPYSRLTIRLTDGHFLNYRRELNADTELPTFSQLAKVQPNSVPQKTFKFRSSVNSLAEYRRQCDQNWPERGEYYRATQNLLEEVHKLIEMELKLCLSKARYEPLFLSHW</sequence>